<dbReference type="Proteomes" id="UP000256379">
    <property type="component" value="Unassembled WGS sequence"/>
</dbReference>
<dbReference type="OrthoDB" id="272049at2"/>
<accession>A0A3D8IPG4</accession>
<dbReference type="Gene3D" id="2.160.10.10">
    <property type="entry name" value="Hexapeptide repeat proteins"/>
    <property type="match status" value="1"/>
</dbReference>
<evidence type="ECO:0000313" key="4">
    <source>
        <dbReference type="EMBL" id="RDU66514.1"/>
    </source>
</evidence>
<keyword evidence="5" id="KW-1185">Reference proteome</keyword>
<dbReference type="EMBL" id="NXLQ01000004">
    <property type="protein sequence ID" value="RDU66514.1"/>
    <property type="molecule type" value="Genomic_DNA"/>
</dbReference>
<evidence type="ECO:0000313" key="5">
    <source>
        <dbReference type="Proteomes" id="UP000256379"/>
    </source>
</evidence>
<dbReference type="PANTHER" id="PTHR43300:SF12">
    <property type="entry name" value="CHLORAMPHENICOL ACETYLTRANSFERASE"/>
    <property type="match status" value="1"/>
</dbReference>
<evidence type="ECO:0000256" key="1">
    <source>
        <dbReference type="ARBA" id="ARBA00007274"/>
    </source>
</evidence>
<gene>
    <name evidence="4" type="ORF">CQA53_03470</name>
</gene>
<dbReference type="PANTHER" id="PTHR43300">
    <property type="entry name" value="ACETYLTRANSFERASE"/>
    <property type="match status" value="1"/>
</dbReference>
<dbReference type="SUPFAM" id="SSF51161">
    <property type="entry name" value="Trimeric LpxA-like enzymes"/>
    <property type="match status" value="1"/>
</dbReference>
<dbReference type="RefSeq" id="WP_115542636.1">
    <property type="nucleotide sequence ID" value="NZ_NXLQ01000004.1"/>
</dbReference>
<reference evidence="4 5" key="1">
    <citation type="submission" date="2018-04" db="EMBL/GenBank/DDBJ databases">
        <title>Novel Campyloabacter and Helicobacter Species and Strains.</title>
        <authorList>
            <person name="Mannion A.J."/>
            <person name="Shen Z."/>
            <person name="Fox J.G."/>
        </authorList>
    </citation>
    <scope>NUCLEOTIDE SEQUENCE [LARGE SCALE GENOMIC DNA]</scope>
    <source>
        <strain evidence="4 5">MIT 17-337</strain>
    </source>
</reference>
<evidence type="ECO:0000256" key="3">
    <source>
        <dbReference type="ARBA" id="ARBA00023315"/>
    </source>
</evidence>
<proteinExistence type="inferred from homology"/>
<dbReference type="GO" id="GO:0016746">
    <property type="term" value="F:acyltransferase activity"/>
    <property type="evidence" value="ECO:0007669"/>
    <property type="project" value="UniProtKB-KW"/>
</dbReference>
<protein>
    <submittedName>
        <fullName evidence="4">Transferase</fullName>
    </submittedName>
</protein>
<comment type="similarity">
    <text evidence="1">Belongs to the transferase hexapeptide repeat family.</text>
</comment>
<dbReference type="AlphaFoldDB" id="A0A3D8IPG4"/>
<sequence>MQQHFTQIPNGFYSVDELQELGLKSIGKNVLLSRLARFYGVEQISIGDNVRIDDFVILSGNITIGSFIHIGAGSILTGGSEGIIVENFVSISSACKIFSTSDDYSGESMSNPTIPNAYKNIISRPIHIGKHAMMGSTSIVLPSSMGLSEGVSVGALSVVIRPTKPYGIYMGNPARRILERSKNLLELEKNFLDSLQISGGGGRNLNSCLTRFYLHTTPHTESQIYNCYGLLRLDSIKVRNDAQRYSFLTESYQENIKNLYRISQNHPTESILLPKERIA</sequence>
<dbReference type="InterPro" id="IPR050179">
    <property type="entry name" value="Trans_hexapeptide_repeat"/>
</dbReference>
<name>A0A3D8IPG4_9HELI</name>
<keyword evidence="3" id="KW-0012">Acyltransferase</keyword>
<comment type="caution">
    <text evidence="4">The sequence shown here is derived from an EMBL/GenBank/DDBJ whole genome shotgun (WGS) entry which is preliminary data.</text>
</comment>
<dbReference type="InterPro" id="IPR011004">
    <property type="entry name" value="Trimer_LpxA-like_sf"/>
</dbReference>
<organism evidence="4 5">
    <name type="scientific">Helicobacter didelphidarum</name>
    <dbReference type="NCBI Taxonomy" id="2040648"/>
    <lineage>
        <taxon>Bacteria</taxon>
        <taxon>Pseudomonadati</taxon>
        <taxon>Campylobacterota</taxon>
        <taxon>Epsilonproteobacteria</taxon>
        <taxon>Campylobacterales</taxon>
        <taxon>Helicobacteraceae</taxon>
        <taxon>Helicobacter</taxon>
    </lineage>
</organism>
<evidence type="ECO:0000256" key="2">
    <source>
        <dbReference type="ARBA" id="ARBA00022679"/>
    </source>
</evidence>
<keyword evidence="2 4" id="KW-0808">Transferase</keyword>